<evidence type="ECO:0000313" key="2">
    <source>
        <dbReference type="Proteomes" id="UP000238157"/>
    </source>
</evidence>
<dbReference type="Proteomes" id="UP000238157">
    <property type="component" value="Unassembled WGS sequence"/>
</dbReference>
<evidence type="ECO:0008006" key="3">
    <source>
        <dbReference type="Google" id="ProtNLM"/>
    </source>
</evidence>
<dbReference type="EMBL" id="PVTR01000004">
    <property type="protein sequence ID" value="PRY88600.1"/>
    <property type="molecule type" value="Genomic_DNA"/>
</dbReference>
<dbReference type="AlphaFoldDB" id="A0A2T0WPI8"/>
<comment type="caution">
    <text evidence="1">The sequence shown here is derived from an EMBL/GenBank/DDBJ whole genome shotgun (WGS) entry which is preliminary data.</text>
</comment>
<accession>A0A2T0WPI8</accession>
<protein>
    <recommendedName>
        <fullName evidence="3">Sensory transduction regulator</fullName>
    </recommendedName>
</protein>
<organism evidence="1 2">
    <name type="scientific">Mongoliibacter ruber</name>
    <dbReference type="NCBI Taxonomy" id="1750599"/>
    <lineage>
        <taxon>Bacteria</taxon>
        <taxon>Pseudomonadati</taxon>
        <taxon>Bacteroidota</taxon>
        <taxon>Cytophagia</taxon>
        <taxon>Cytophagales</taxon>
        <taxon>Cyclobacteriaceae</taxon>
        <taxon>Mongoliibacter</taxon>
    </lineage>
</organism>
<name>A0A2T0WPI8_9BACT</name>
<reference evidence="1 2" key="1">
    <citation type="submission" date="2018-03" db="EMBL/GenBank/DDBJ databases">
        <title>Genomic Encyclopedia of Archaeal and Bacterial Type Strains, Phase II (KMG-II): from individual species to whole genera.</title>
        <authorList>
            <person name="Goeker M."/>
        </authorList>
    </citation>
    <scope>NUCLEOTIDE SEQUENCE [LARGE SCALE GENOMIC DNA]</scope>
    <source>
        <strain evidence="1 2">DSM 27929</strain>
    </source>
</reference>
<proteinExistence type="predicted"/>
<keyword evidence="2" id="KW-1185">Reference proteome</keyword>
<evidence type="ECO:0000313" key="1">
    <source>
        <dbReference type="EMBL" id="PRY88600.1"/>
    </source>
</evidence>
<sequence>MTDINSTIKIILSETDAQEIKEVKENDFQAFSFIQIIEGKKEEFVIIFAMEDDKMVIMNLYWHDNQFYKDLGLDFYTIINKLNTNIILGNIQISEENSFHKLVFKSSYVGDCEDFQANKSFLYFLKVSFDMVGMVKDQLG</sequence>
<dbReference type="RefSeq" id="WP_106133319.1">
    <property type="nucleotide sequence ID" value="NZ_PVTR01000004.1"/>
</dbReference>
<gene>
    <name evidence="1" type="ORF">CLW00_104251</name>
</gene>